<reference evidence="2 3" key="1">
    <citation type="submission" date="2019-07" db="EMBL/GenBank/DDBJ databases">
        <authorList>
            <person name="Yang M."/>
            <person name="Zhao D."/>
            <person name="Xiang H."/>
        </authorList>
    </citation>
    <scope>NUCLEOTIDE SEQUENCE [LARGE SCALE GENOMIC DNA]</scope>
    <source>
        <strain evidence="2 3">IM1326</strain>
    </source>
</reference>
<gene>
    <name evidence="2" type="ORF">FM042_00925</name>
</gene>
<feature type="transmembrane region" description="Helical" evidence="1">
    <location>
        <begin position="175"/>
        <end position="194"/>
    </location>
</feature>
<dbReference type="AlphaFoldDB" id="A0A552X3J7"/>
<keyword evidence="1" id="KW-0812">Transmembrane</keyword>
<accession>A0A552X3J7</accession>
<evidence type="ECO:0008006" key="4">
    <source>
        <dbReference type="Google" id="ProtNLM"/>
    </source>
</evidence>
<feature type="transmembrane region" description="Helical" evidence="1">
    <location>
        <begin position="151"/>
        <end position="169"/>
    </location>
</feature>
<evidence type="ECO:0000313" key="3">
    <source>
        <dbReference type="Proteomes" id="UP000320359"/>
    </source>
</evidence>
<feature type="transmembrane region" description="Helical" evidence="1">
    <location>
        <begin position="117"/>
        <end position="139"/>
    </location>
</feature>
<dbReference type="RefSeq" id="WP_143233881.1">
    <property type="nucleotide sequence ID" value="NZ_VJWL01000001.1"/>
</dbReference>
<dbReference type="Proteomes" id="UP000320359">
    <property type="component" value="Unassembled WGS sequence"/>
</dbReference>
<feature type="transmembrane region" description="Helical" evidence="1">
    <location>
        <begin position="82"/>
        <end position="102"/>
    </location>
</feature>
<feature type="transmembrane region" description="Helical" evidence="1">
    <location>
        <begin position="48"/>
        <end position="70"/>
    </location>
</feature>
<dbReference type="OrthoDB" id="648493at2"/>
<feature type="transmembrane region" description="Helical" evidence="1">
    <location>
        <begin position="206"/>
        <end position="225"/>
    </location>
</feature>
<name>A0A552X3J7_9GAMM</name>
<keyword evidence="3" id="KW-1185">Reference proteome</keyword>
<dbReference type="EMBL" id="VJWL01000001">
    <property type="protein sequence ID" value="TRW49459.1"/>
    <property type="molecule type" value="Genomic_DNA"/>
</dbReference>
<evidence type="ECO:0000256" key="1">
    <source>
        <dbReference type="SAM" id="Phobius"/>
    </source>
</evidence>
<sequence>MGSTSIIDTNRRSMMYLWLGLIATLVVFTGFAKSFYLQGLFFNSTLSNLLVIHGISMTIWFALFITQVGLNLKGRNDLHRRLGVSGAVFAILVVVLGIAVTIESGRKGISPASDVPVLAFMAVPFFDIAVFAGFIATALVYRRRPDIHKRLMLLATLSILTAPIARIPVSFIEQGGLPVFFGIMIALVVLAAVIDTIKHRKLHKAMAWGVAIIILSVPIRIMVAMTEPWMRSMAWLVGN</sequence>
<proteinExistence type="predicted"/>
<keyword evidence="1" id="KW-0472">Membrane</keyword>
<keyword evidence="1" id="KW-1133">Transmembrane helix</keyword>
<comment type="caution">
    <text evidence="2">The sequence shown here is derived from an EMBL/GenBank/DDBJ whole genome shotgun (WGS) entry which is preliminary data.</text>
</comment>
<protein>
    <recommendedName>
        <fullName evidence="4">DUF2306 domain-containing protein</fullName>
    </recommendedName>
</protein>
<organism evidence="2 3">
    <name type="scientific">Aliidiomarina halalkaliphila</name>
    <dbReference type="NCBI Taxonomy" id="2593535"/>
    <lineage>
        <taxon>Bacteria</taxon>
        <taxon>Pseudomonadati</taxon>
        <taxon>Pseudomonadota</taxon>
        <taxon>Gammaproteobacteria</taxon>
        <taxon>Alteromonadales</taxon>
        <taxon>Idiomarinaceae</taxon>
        <taxon>Aliidiomarina</taxon>
    </lineage>
</organism>
<evidence type="ECO:0000313" key="2">
    <source>
        <dbReference type="EMBL" id="TRW49459.1"/>
    </source>
</evidence>